<name>T0YI49_9ZZZZ</name>
<accession>T0YI49</accession>
<comment type="caution">
    <text evidence="2">The sequence shown here is derived from an EMBL/GenBank/DDBJ whole genome shotgun (WGS) entry which is preliminary data.</text>
</comment>
<sequence>DGAGLADAARLLAENNISSLVVVNRQGMPVGMLTVTDVLENVINRRRLEENKVFISGIDKTIKEYEPEIKAGLKRLSQQLEKVKSISIQYITMNIKRTRGNRYDIKVRVALKNGGIISVNVTDFILERTFDEALDSIKRDVMKEKERKQGLRKLNVKDGI</sequence>
<dbReference type="AlphaFoldDB" id="T0YI49"/>
<dbReference type="SUPFAM" id="SSF54631">
    <property type="entry name" value="CBS-domain pair"/>
    <property type="match status" value="1"/>
</dbReference>
<gene>
    <name evidence="2" type="ORF">B1A_19320</name>
</gene>
<feature type="non-terminal residue" evidence="2">
    <location>
        <position position="1"/>
    </location>
</feature>
<protein>
    <submittedName>
        <fullName evidence="2">Signal transduction protein with CBS domain protein</fullName>
    </submittedName>
</protein>
<feature type="domain" description="CBS" evidence="1">
    <location>
        <begin position="1"/>
        <end position="50"/>
    </location>
</feature>
<dbReference type="Gene3D" id="3.10.580.10">
    <property type="entry name" value="CBS-domain"/>
    <property type="match status" value="1"/>
</dbReference>
<dbReference type="Pfam" id="PF00571">
    <property type="entry name" value="CBS"/>
    <property type="match status" value="1"/>
</dbReference>
<dbReference type="EMBL" id="AUZX01014254">
    <property type="protein sequence ID" value="EQD32743.1"/>
    <property type="molecule type" value="Genomic_DNA"/>
</dbReference>
<evidence type="ECO:0000313" key="2">
    <source>
        <dbReference type="EMBL" id="EQD32743.1"/>
    </source>
</evidence>
<evidence type="ECO:0000259" key="1">
    <source>
        <dbReference type="PROSITE" id="PS51371"/>
    </source>
</evidence>
<reference evidence="2" key="1">
    <citation type="submission" date="2013-08" db="EMBL/GenBank/DDBJ databases">
        <authorList>
            <person name="Mendez C."/>
            <person name="Richter M."/>
            <person name="Ferrer M."/>
            <person name="Sanchez J."/>
        </authorList>
    </citation>
    <scope>NUCLEOTIDE SEQUENCE</scope>
</reference>
<feature type="non-terminal residue" evidence="2">
    <location>
        <position position="160"/>
    </location>
</feature>
<reference evidence="2" key="2">
    <citation type="journal article" date="2014" name="ISME J.">
        <title>Microbial stratification in low pH oxic and suboxic macroscopic growths along an acid mine drainage.</title>
        <authorList>
            <person name="Mendez-Garcia C."/>
            <person name="Mesa V."/>
            <person name="Sprenger R.R."/>
            <person name="Richter M."/>
            <person name="Diez M.S."/>
            <person name="Solano J."/>
            <person name="Bargiela R."/>
            <person name="Golyshina O.V."/>
            <person name="Manteca A."/>
            <person name="Ramos J.L."/>
            <person name="Gallego J.R."/>
            <person name="Llorente I."/>
            <person name="Martins Dos Santos V.A."/>
            <person name="Jensen O.N."/>
            <person name="Pelaez A.I."/>
            <person name="Sanchez J."/>
            <person name="Ferrer M."/>
        </authorList>
    </citation>
    <scope>NUCLEOTIDE SEQUENCE</scope>
</reference>
<proteinExistence type="predicted"/>
<dbReference type="InterPro" id="IPR000644">
    <property type="entry name" value="CBS_dom"/>
</dbReference>
<organism evidence="2">
    <name type="scientific">mine drainage metagenome</name>
    <dbReference type="NCBI Taxonomy" id="410659"/>
    <lineage>
        <taxon>unclassified sequences</taxon>
        <taxon>metagenomes</taxon>
        <taxon>ecological metagenomes</taxon>
    </lineage>
</organism>
<dbReference type="PROSITE" id="PS51371">
    <property type="entry name" value="CBS"/>
    <property type="match status" value="1"/>
</dbReference>
<dbReference type="InterPro" id="IPR046342">
    <property type="entry name" value="CBS_dom_sf"/>
</dbReference>